<comment type="caution">
    <text evidence="2">The sequence shown here is derived from an EMBL/GenBank/DDBJ whole genome shotgun (WGS) entry which is preliminary data.</text>
</comment>
<sequence>MALSAHTSAPSSFSSLIPSLLRCCHSIPNQRKRQVVNEIWNLESRDRRAGGSVSRGNMGAGVRLPSSPRWTAGRGRHSGATGVIGREDSKGQPTSDGH</sequence>
<feature type="region of interest" description="Disordered" evidence="1">
    <location>
        <begin position="47"/>
        <end position="98"/>
    </location>
</feature>
<evidence type="ECO:0000313" key="2">
    <source>
        <dbReference type="EMBL" id="MPC10246.1"/>
    </source>
</evidence>
<keyword evidence="3" id="KW-1185">Reference proteome</keyword>
<dbReference type="Proteomes" id="UP000324222">
    <property type="component" value="Unassembled WGS sequence"/>
</dbReference>
<gene>
    <name evidence="2" type="ORF">E2C01_002878</name>
</gene>
<evidence type="ECO:0000313" key="3">
    <source>
        <dbReference type="Proteomes" id="UP000324222"/>
    </source>
</evidence>
<dbReference type="EMBL" id="VSRR010000107">
    <property type="protein sequence ID" value="MPC10246.1"/>
    <property type="molecule type" value="Genomic_DNA"/>
</dbReference>
<reference evidence="2 3" key="1">
    <citation type="submission" date="2019-05" db="EMBL/GenBank/DDBJ databases">
        <title>Another draft genome of Portunus trituberculatus and its Hox gene families provides insights of decapod evolution.</title>
        <authorList>
            <person name="Jeong J.-H."/>
            <person name="Song I."/>
            <person name="Kim S."/>
            <person name="Choi T."/>
            <person name="Kim D."/>
            <person name="Ryu S."/>
            <person name="Kim W."/>
        </authorList>
    </citation>
    <scope>NUCLEOTIDE SEQUENCE [LARGE SCALE GENOMIC DNA]</scope>
    <source>
        <tissue evidence="2">Muscle</tissue>
    </source>
</reference>
<dbReference type="AlphaFoldDB" id="A0A5B7CPD1"/>
<organism evidence="2 3">
    <name type="scientific">Portunus trituberculatus</name>
    <name type="common">Swimming crab</name>
    <name type="synonym">Neptunus trituberculatus</name>
    <dbReference type="NCBI Taxonomy" id="210409"/>
    <lineage>
        <taxon>Eukaryota</taxon>
        <taxon>Metazoa</taxon>
        <taxon>Ecdysozoa</taxon>
        <taxon>Arthropoda</taxon>
        <taxon>Crustacea</taxon>
        <taxon>Multicrustacea</taxon>
        <taxon>Malacostraca</taxon>
        <taxon>Eumalacostraca</taxon>
        <taxon>Eucarida</taxon>
        <taxon>Decapoda</taxon>
        <taxon>Pleocyemata</taxon>
        <taxon>Brachyura</taxon>
        <taxon>Eubrachyura</taxon>
        <taxon>Portunoidea</taxon>
        <taxon>Portunidae</taxon>
        <taxon>Portuninae</taxon>
        <taxon>Portunus</taxon>
    </lineage>
</organism>
<proteinExistence type="predicted"/>
<accession>A0A5B7CPD1</accession>
<name>A0A5B7CPD1_PORTR</name>
<protein>
    <submittedName>
        <fullName evidence="2">Uncharacterized protein</fullName>
    </submittedName>
</protein>
<evidence type="ECO:0000256" key="1">
    <source>
        <dbReference type="SAM" id="MobiDB-lite"/>
    </source>
</evidence>